<evidence type="ECO:0000313" key="2">
    <source>
        <dbReference type="EMBL" id="KAG0464094.1"/>
    </source>
</evidence>
<reference evidence="2 4" key="1">
    <citation type="journal article" date="2020" name="Nat. Food">
        <title>A phased Vanilla planifolia genome enables genetic improvement of flavour and production.</title>
        <authorList>
            <person name="Hasing T."/>
            <person name="Tang H."/>
            <person name="Brym M."/>
            <person name="Khazi F."/>
            <person name="Huang T."/>
            <person name="Chambers A.H."/>
        </authorList>
    </citation>
    <scope>NUCLEOTIDE SEQUENCE [LARGE SCALE GENOMIC DNA]</scope>
    <source>
        <tissue evidence="2">Leaf</tissue>
    </source>
</reference>
<keyword evidence="1" id="KW-0472">Membrane</keyword>
<dbReference type="EMBL" id="JADCNL010000010">
    <property type="protein sequence ID" value="KAG0464104.1"/>
    <property type="molecule type" value="Genomic_DNA"/>
</dbReference>
<feature type="transmembrane region" description="Helical" evidence="1">
    <location>
        <begin position="41"/>
        <end position="58"/>
    </location>
</feature>
<sequence>MRREIKTCVGDVYRRLGVISGRWVGNGGDEAMEKRVNKTEAVLFAMAGLVISSPLRVFGHEGGDSRKRVGAMFGTRYF</sequence>
<evidence type="ECO:0000256" key="1">
    <source>
        <dbReference type="SAM" id="Phobius"/>
    </source>
</evidence>
<proteinExistence type="predicted"/>
<comment type="caution">
    <text evidence="2">The sequence shown here is derived from an EMBL/GenBank/DDBJ whole genome shotgun (WGS) entry which is preliminary data.</text>
</comment>
<gene>
    <name evidence="2" type="ORF">HPP92_020163</name>
    <name evidence="3" type="ORF">HPP92_020173</name>
</gene>
<protein>
    <submittedName>
        <fullName evidence="2">Uncharacterized protein</fullName>
    </submittedName>
</protein>
<dbReference type="EMBL" id="JADCNL010000010">
    <property type="protein sequence ID" value="KAG0464094.1"/>
    <property type="molecule type" value="Genomic_DNA"/>
</dbReference>
<name>A0A835UI79_VANPL</name>
<keyword evidence="1" id="KW-1133">Transmembrane helix</keyword>
<accession>A0A835UI79</accession>
<keyword evidence="1" id="KW-0812">Transmembrane</keyword>
<dbReference type="OrthoDB" id="9986677at2759"/>
<dbReference type="AlphaFoldDB" id="A0A835UI79"/>
<organism evidence="2 4">
    <name type="scientific">Vanilla planifolia</name>
    <name type="common">Vanilla</name>
    <dbReference type="NCBI Taxonomy" id="51239"/>
    <lineage>
        <taxon>Eukaryota</taxon>
        <taxon>Viridiplantae</taxon>
        <taxon>Streptophyta</taxon>
        <taxon>Embryophyta</taxon>
        <taxon>Tracheophyta</taxon>
        <taxon>Spermatophyta</taxon>
        <taxon>Magnoliopsida</taxon>
        <taxon>Liliopsida</taxon>
        <taxon>Asparagales</taxon>
        <taxon>Orchidaceae</taxon>
        <taxon>Vanilloideae</taxon>
        <taxon>Vanilleae</taxon>
        <taxon>Vanilla</taxon>
    </lineage>
</organism>
<keyword evidence="4" id="KW-1185">Reference proteome</keyword>
<evidence type="ECO:0000313" key="3">
    <source>
        <dbReference type="EMBL" id="KAG0464104.1"/>
    </source>
</evidence>
<evidence type="ECO:0000313" key="4">
    <source>
        <dbReference type="Proteomes" id="UP000636800"/>
    </source>
</evidence>
<dbReference type="Proteomes" id="UP000636800">
    <property type="component" value="Chromosome 10"/>
</dbReference>